<dbReference type="InterPro" id="IPR027396">
    <property type="entry name" value="DsrEFH-like"/>
</dbReference>
<dbReference type="EMBL" id="MFSU01000089">
    <property type="protein sequence ID" value="OGI46049.1"/>
    <property type="molecule type" value="Genomic_DNA"/>
</dbReference>
<dbReference type="PANTHER" id="PTHR37691">
    <property type="entry name" value="BLR3518 PROTEIN"/>
    <property type="match status" value="1"/>
</dbReference>
<reference evidence="2 3" key="1">
    <citation type="journal article" date="2016" name="Nat. Commun.">
        <title>Thousands of microbial genomes shed light on interconnected biogeochemical processes in an aquifer system.</title>
        <authorList>
            <person name="Anantharaman K."/>
            <person name="Brown C.T."/>
            <person name="Hug L.A."/>
            <person name="Sharon I."/>
            <person name="Castelle C.J."/>
            <person name="Probst A.J."/>
            <person name="Thomas B.C."/>
            <person name="Singh A."/>
            <person name="Wilkins M.J."/>
            <person name="Karaoz U."/>
            <person name="Brodie E.L."/>
            <person name="Williams K.H."/>
            <person name="Hubbard S.S."/>
            <person name="Banfield J.F."/>
        </authorList>
    </citation>
    <scope>NUCLEOTIDE SEQUENCE [LARGE SCALE GENOMIC DNA]</scope>
</reference>
<gene>
    <name evidence="2" type="ORF">A2151_09665</name>
</gene>
<proteinExistence type="predicted"/>
<comment type="caution">
    <text evidence="2">The sequence shown here is derived from an EMBL/GenBank/DDBJ whole genome shotgun (WGS) entry which is preliminary data.</text>
</comment>
<evidence type="ECO:0000313" key="3">
    <source>
        <dbReference type="Proteomes" id="UP000178885"/>
    </source>
</evidence>
<dbReference type="STRING" id="1817760.A2151_09665"/>
<keyword evidence="1" id="KW-0812">Transmembrane</keyword>
<keyword evidence="1" id="KW-0472">Membrane</keyword>
<sequence length="251" mass="27113">MSHEKFSDEFLNAFVDGELAPEEKSRVLLDMSQDEALNRRVCELKTLHDLVRTGYQNPPQSGSTPRATGDTRYRANIAAAVTLAFGILLGWLLREPVGLRTAAGPAPSQMPAPDTRTAGAAARAAPGDAAPARVLIHINDNNAVHLAQALDEVEALLAYYRAHRQNAVVEVVVNGAGLDLVRADVSAFPDRVEALLKEHRNLTIAACQNTIERLAREAGIAAQLLPGVTVIDSGVAQIMRRQQQGWAYIQV</sequence>
<dbReference type="AlphaFoldDB" id="A0A1F6TLT1"/>
<evidence type="ECO:0000256" key="1">
    <source>
        <dbReference type="SAM" id="Phobius"/>
    </source>
</evidence>
<accession>A0A1F6TLT1</accession>
<organism evidence="2 3">
    <name type="scientific">Candidatus Muproteobacteria bacterium RBG_16_65_34</name>
    <dbReference type="NCBI Taxonomy" id="1817760"/>
    <lineage>
        <taxon>Bacteria</taxon>
        <taxon>Pseudomonadati</taxon>
        <taxon>Pseudomonadota</taxon>
        <taxon>Candidatus Muproteobacteria</taxon>
    </lineage>
</organism>
<keyword evidence="1" id="KW-1133">Transmembrane helix</keyword>
<dbReference type="Proteomes" id="UP000178885">
    <property type="component" value="Unassembled WGS sequence"/>
</dbReference>
<protein>
    <recommendedName>
        <fullName evidence="4">Intracellular sulfur oxidation DsrE/DsrF family protein</fullName>
    </recommendedName>
</protein>
<dbReference type="SUPFAM" id="SSF75169">
    <property type="entry name" value="DsrEFH-like"/>
    <property type="match status" value="1"/>
</dbReference>
<evidence type="ECO:0000313" key="2">
    <source>
        <dbReference type="EMBL" id="OGI46049.1"/>
    </source>
</evidence>
<evidence type="ECO:0008006" key="4">
    <source>
        <dbReference type="Google" id="ProtNLM"/>
    </source>
</evidence>
<dbReference type="PANTHER" id="PTHR37691:SF1">
    <property type="entry name" value="BLR3518 PROTEIN"/>
    <property type="match status" value="1"/>
</dbReference>
<feature type="transmembrane region" description="Helical" evidence="1">
    <location>
        <begin position="75"/>
        <end position="93"/>
    </location>
</feature>
<name>A0A1F6TLT1_9PROT</name>
<dbReference type="Gene3D" id="3.40.1260.10">
    <property type="entry name" value="DsrEFH-like"/>
    <property type="match status" value="1"/>
</dbReference>